<dbReference type="Pfam" id="PF00990">
    <property type="entry name" value="GGDEF"/>
    <property type="match status" value="1"/>
</dbReference>
<dbReference type="GO" id="GO:0003700">
    <property type="term" value="F:DNA-binding transcription factor activity"/>
    <property type="evidence" value="ECO:0007669"/>
    <property type="project" value="TreeGrafter"/>
</dbReference>
<dbReference type="SUPFAM" id="SSF55073">
    <property type="entry name" value="Nucleotide cyclase"/>
    <property type="match status" value="1"/>
</dbReference>
<protein>
    <submittedName>
        <fullName evidence="5">Diguanylate cyclase (GGDEF) domain-containing protein</fullName>
    </submittedName>
</protein>
<dbReference type="RefSeq" id="WP_072298903.1">
    <property type="nucleotide sequence ID" value="NZ_FPIP01000001.1"/>
</dbReference>
<dbReference type="PROSITE" id="PS50887">
    <property type="entry name" value="GGDEF"/>
    <property type="match status" value="1"/>
</dbReference>
<gene>
    <name evidence="5" type="ORF">SAMN02910280_0449</name>
</gene>
<keyword evidence="1" id="KW-0805">Transcription regulation</keyword>
<dbReference type="CDD" id="cd06267">
    <property type="entry name" value="PBP1_LacI_sugar_binding-like"/>
    <property type="match status" value="1"/>
</dbReference>
<dbReference type="Gene3D" id="3.30.70.270">
    <property type="match status" value="1"/>
</dbReference>
<sequence>MSYKIAVIIEEIGQSYQSAIISGISTGAEKYGLNVSVFTSFSGDMDNPRHDMGEFNVFNLPDFSDFNGAILLTNTLSHQVVVNDILERIAIADIPAVSIDNDLEDFYHIGIDNNDAMRVITEHMIDVHHYKKFAYISGPTDNPESSDRLAAFRTVLEENGLEIADKAIAYGDFRAPSGKAAVEQFLEELPELPEAIICANDVMAASAITTLMSHGLRVPEDVAVTGFDNTYNSHNYQMELTSVERPLEQSGELACQMLYNHLNGIAQERNVILNMSTRFTESCGCGHNALSDVSKLKELNYRNFSNFESIQTYMSVLNKMSTQLLACSNFDDYIASLKRIAVEIHPDEFYFCLCENWDSENDVDRSTSRHKQRRAVPMAYTDYVIVPIAYNNGEFHECCRIRSQDILPPVADSGKDGKLYFINPLHFGERCLGYMVIRSTRLPLQNIMFETFCINISNSLENIRKLMCLEYAVKRLGSLYTMDTFSGIFNRNGFMQATEDIYRDCAEKHRDIMLMFIDLDGLKVINDTYGHSTGDKAICSIADVLVDSCQGGEIFCRFGGDEFIVFGADYTEDMAKKLTKTIQENINKVNDTGFNPFILSASTGYVIAAPKKGEDIFRFVTEADQKMYDVKRKKKLLRYA</sequence>
<dbReference type="Gene3D" id="3.40.50.2300">
    <property type="match status" value="2"/>
</dbReference>
<dbReference type="InterPro" id="IPR046335">
    <property type="entry name" value="LacI/GalR-like_sensor"/>
</dbReference>
<dbReference type="Proteomes" id="UP000183461">
    <property type="component" value="Unassembled WGS sequence"/>
</dbReference>
<name>A0A1K1LJH7_RUMFL</name>
<dbReference type="GO" id="GO:0000976">
    <property type="term" value="F:transcription cis-regulatory region binding"/>
    <property type="evidence" value="ECO:0007669"/>
    <property type="project" value="TreeGrafter"/>
</dbReference>
<dbReference type="InterPro" id="IPR043128">
    <property type="entry name" value="Rev_trsase/Diguanyl_cyclase"/>
</dbReference>
<proteinExistence type="predicted"/>
<dbReference type="PANTHER" id="PTHR30146">
    <property type="entry name" value="LACI-RELATED TRANSCRIPTIONAL REPRESSOR"/>
    <property type="match status" value="1"/>
</dbReference>
<dbReference type="EMBL" id="FPIP01000001">
    <property type="protein sequence ID" value="SFW11029.1"/>
    <property type="molecule type" value="Genomic_DNA"/>
</dbReference>
<dbReference type="Pfam" id="PF13377">
    <property type="entry name" value="Peripla_BP_3"/>
    <property type="match status" value="1"/>
</dbReference>
<dbReference type="NCBIfam" id="TIGR00254">
    <property type="entry name" value="GGDEF"/>
    <property type="match status" value="1"/>
</dbReference>
<dbReference type="AlphaFoldDB" id="A0A1K1LJH7"/>
<evidence type="ECO:0000256" key="1">
    <source>
        <dbReference type="ARBA" id="ARBA00023015"/>
    </source>
</evidence>
<keyword evidence="3" id="KW-0804">Transcription</keyword>
<dbReference type="InterPro" id="IPR000160">
    <property type="entry name" value="GGDEF_dom"/>
</dbReference>
<dbReference type="InterPro" id="IPR029787">
    <property type="entry name" value="Nucleotide_cyclase"/>
</dbReference>
<dbReference type="CDD" id="cd01949">
    <property type="entry name" value="GGDEF"/>
    <property type="match status" value="1"/>
</dbReference>
<evidence type="ECO:0000259" key="4">
    <source>
        <dbReference type="PROSITE" id="PS50887"/>
    </source>
</evidence>
<accession>A0A1K1LJH7</accession>
<organism evidence="5 6">
    <name type="scientific">Ruminococcus flavefaciens</name>
    <dbReference type="NCBI Taxonomy" id="1265"/>
    <lineage>
        <taxon>Bacteria</taxon>
        <taxon>Bacillati</taxon>
        <taxon>Bacillota</taxon>
        <taxon>Clostridia</taxon>
        <taxon>Eubacteriales</taxon>
        <taxon>Oscillospiraceae</taxon>
        <taxon>Ruminococcus</taxon>
    </lineage>
</organism>
<evidence type="ECO:0000313" key="6">
    <source>
        <dbReference type="Proteomes" id="UP000183461"/>
    </source>
</evidence>
<evidence type="ECO:0000256" key="2">
    <source>
        <dbReference type="ARBA" id="ARBA00023125"/>
    </source>
</evidence>
<evidence type="ECO:0000256" key="3">
    <source>
        <dbReference type="ARBA" id="ARBA00023163"/>
    </source>
</evidence>
<reference evidence="5 6" key="1">
    <citation type="submission" date="2016-11" db="EMBL/GenBank/DDBJ databases">
        <authorList>
            <person name="Jaros S."/>
            <person name="Januszkiewicz K."/>
            <person name="Wedrychowicz H."/>
        </authorList>
    </citation>
    <scope>NUCLEOTIDE SEQUENCE [LARGE SCALE GENOMIC DNA]</scope>
    <source>
        <strain evidence="5 6">YL228</strain>
    </source>
</reference>
<keyword evidence="2" id="KW-0238">DNA-binding</keyword>
<evidence type="ECO:0000313" key="5">
    <source>
        <dbReference type="EMBL" id="SFW11029.1"/>
    </source>
</evidence>
<dbReference type="InterPro" id="IPR028082">
    <property type="entry name" value="Peripla_BP_I"/>
</dbReference>
<dbReference type="SMART" id="SM00267">
    <property type="entry name" value="GGDEF"/>
    <property type="match status" value="1"/>
</dbReference>
<feature type="domain" description="GGDEF" evidence="4">
    <location>
        <begin position="510"/>
        <end position="640"/>
    </location>
</feature>
<dbReference type="SUPFAM" id="SSF53822">
    <property type="entry name" value="Periplasmic binding protein-like I"/>
    <property type="match status" value="1"/>
</dbReference>
<dbReference type="PANTHER" id="PTHR30146:SF24">
    <property type="entry name" value="XYLOSE OPERON REGULATORY PROTEIN"/>
    <property type="match status" value="1"/>
</dbReference>